<dbReference type="Proteomes" id="UP000722336">
    <property type="component" value="Unassembled WGS sequence"/>
</dbReference>
<evidence type="ECO:0000313" key="3">
    <source>
        <dbReference type="Proteomes" id="UP000722336"/>
    </source>
</evidence>
<dbReference type="InterPro" id="IPR055346">
    <property type="entry name" value="Fe-S_cluster_assembly_SufBD"/>
</dbReference>
<dbReference type="InterPro" id="IPR000825">
    <property type="entry name" value="SUF_FeS_clus_asmbl_SufBD_core"/>
</dbReference>
<dbReference type="PANTHER" id="PTHR43575:SF1">
    <property type="entry name" value="PROTEIN ABCI7, CHLOROPLASTIC"/>
    <property type="match status" value="1"/>
</dbReference>
<feature type="domain" description="SUF system FeS cluster assembly SufBD core" evidence="1">
    <location>
        <begin position="130"/>
        <end position="341"/>
    </location>
</feature>
<accession>A0ABS6SFW5</accession>
<dbReference type="PANTHER" id="PTHR43575">
    <property type="entry name" value="PROTEIN ABCI7, CHLOROPLASTIC"/>
    <property type="match status" value="1"/>
</dbReference>
<dbReference type="EMBL" id="JAGSPA010000003">
    <property type="protein sequence ID" value="MBV7257309.1"/>
    <property type="molecule type" value="Genomic_DNA"/>
</dbReference>
<sequence length="370" mass="39111">MNLPARLDDIGLPTRHEDWRWSDLSAIETALTSAPTRPANDAAPDLRPWMVPEHDGPLLIFVDGRYVEQGSTPGYVKTAMAADVDGHGLLGKLARAHRTVAVTAKPGERLHIIHFASGGQAHLDLVYDCPAGETMRVIETYVGGGDCWTNVAVTASAGEGGRIRRAVRVLQDGGVWTESVAGTVGTAAHYGSVSMLGSVASARSEYALVLGDDADARVDGTMVGGGRQILDIVGRVRHEGVGGTSGQTWRAVAANKAQASFAGRIEVARGAQRTDANEDIKALLLDRTATVNAKPELEIFADDVKCAHGATVGELDRNALFYLASRGVPEDAAKTLLTEAFVADAFEAVENAELRDLLGNDARAALEAVR</sequence>
<keyword evidence="3" id="KW-1185">Reference proteome</keyword>
<proteinExistence type="predicted"/>
<dbReference type="RefSeq" id="WP_218446129.1">
    <property type="nucleotide sequence ID" value="NZ_JAGSPA010000003.1"/>
</dbReference>
<comment type="caution">
    <text evidence="2">The sequence shown here is derived from an EMBL/GenBank/DDBJ whole genome shotgun (WGS) entry which is preliminary data.</text>
</comment>
<gene>
    <name evidence="2" type="ORF">KCG44_10990</name>
</gene>
<protein>
    <submittedName>
        <fullName evidence="2">SufD family Fe-S cluster assembly protein</fullName>
    </submittedName>
</protein>
<dbReference type="Pfam" id="PF01458">
    <property type="entry name" value="SUFBD_core"/>
    <property type="match status" value="1"/>
</dbReference>
<evidence type="ECO:0000313" key="2">
    <source>
        <dbReference type="EMBL" id="MBV7257309.1"/>
    </source>
</evidence>
<organism evidence="2 3">
    <name type="scientific">Pacificimonas pallii</name>
    <dbReference type="NCBI Taxonomy" id="2827236"/>
    <lineage>
        <taxon>Bacteria</taxon>
        <taxon>Pseudomonadati</taxon>
        <taxon>Pseudomonadota</taxon>
        <taxon>Alphaproteobacteria</taxon>
        <taxon>Sphingomonadales</taxon>
        <taxon>Sphingosinicellaceae</taxon>
        <taxon>Pacificimonas</taxon>
    </lineage>
</organism>
<evidence type="ECO:0000259" key="1">
    <source>
        <dbReference type="Pfam" id="PF01458"/>
    </source>
</evidence>
<name>A0ABS6SFW5_9SPHN</name>
<reference evidence="2 3" key="1">
    <citation type="submission" date="2021-04" db="EMBL/GenBank/DDBJ databases">
        <authorList>
            <person name="Pira H."/>
            <person name="Risdian C."/>
            <person name="Wink J."/>
        </authorList>
    </citation>
    <scope>NUCLEOTIDE SEQUENCE [LARGE SCALE GENOMIC DNA]</scope>
    <source>
        <strain evidence="2 3">WHA3</strain>
    </source>
</reference>